<accession>A0A8D5FL79</accession>
<evidence type="ECO:0000313" key="4">
    <source>
        <dbReference type="Proteomes" id="UP000826725"/>
    </source>
</evidence>
<evidence type="ECO:0000259" key="2">
    <source>
        <dbReference type="Pfam" id="PF01855"/>
    </source>
</evidence>
<evidence type="ECO:0000256" key="1">
    <source>
        <dbReference type="ARBA" id="ARBA00023002"/>
    </source>
</evidence>
<dbReference type="RefSeq" id="WP_268907511.1">
    <property type="nucleotide sequence ID" value="NZ_AP024086.1"/>
</dbReference>
<dbReference type="KEGG" id="dbk:DGMP_09620"/>
<dbReference type="GO" id="GO:0016491">
    <property type="term" value="F:oxidoreductase activity"/>
    <property type="evidence" value="ECO:0007669"/>
    <property type="project" value="UniProtKB-KW"/>
</dbReference>
<dbReference type="Pfam" id="PF01855">
    <property type="entry name" value="POR_N"/>
    <property type="match status" value="1"/>
</dbReference>
<keyword evidence="4" id="KW-1185">Reference proteome</keyword>
<proteinExistence type="predicted"/>
<dbReference type="Proteomes" id="UP000826725">
    <property type="component" value="Chromosome"/>
</dbReference>
<organism evidence="3 4">
    <name type="scientific">Desulfomarina profundi</name>
    <dbReference type="NCBI Taxonomy" id="2772557"/>
    <lineage>
        <taxon>Bacteria</taxon>
        <taxon>Pseudomonadati</taxon>
        <taxon>Thermodesulfobacteriota</taxon>
        <taxon>Desulfobulbia</taxon>
        <taxon>Desulfobulbales</taxon>
        <taxon>Desulfobulbaceae</taxon>
        <taxon>Desulfomarina</taxon>
    </lineage>
</organism>
<gene>
    <name evidence="3" type="ORF">DGMP_09620</name>
</gene>
<name>A0A8D5FL79_9BACT</name>
<evidence type="ECO:0000313" key="3">
    <source>
        <dbReference type="EMBL" id="BCL60269.1"/>
    </source>
</evidence>
<dbReference type="InterPro" id="IPR002880">
    <property type="entry name" value="Pyrv_Fd/Flavodoxin_OxRdtase_N"/>
</dbReference>
<keyword evidence="1" id="KW-0560">Oxidoreductase</keyword>
<dbReference type="AlphaFoldDB" id="A0A8D5FL79"/>
<reference evidence="3" key="1">
    <citation type="submission" date="2020-09" db="EMBL/GenBank/DDBJ databases">
        <title>Desulfogranum mesoprofundum gen. nov., sp. nov., a novel mesophilic, sulfate-reducing chemolithoautotroph isolated from a deep-sea hydrothermal vent chimney in the Suiyo Seamount.</title>
        <authorList>
            <person name="Hashimoto Y."/>
            <person name="Nakagawa S."/>
        </authorList>
    </citation>
    <scope>NUCLEOTIDE SEQUENCE</scope>
    <source>
        <strain evidence="3">KT2</strain>
    </source>
</reference>
<sequence length="70" mass="7615">MGMVFLDGNEATALAAVRAGCRFFAGYPITPATPIYHHLLKMLPQKGASVSKGRMKLLPSDFVSEHPWLA</sequence>
<protein>
    <recommendedName>
        <fullName evidence="2">Pyruvate flavodoxin/ferredoxin oxidoreductase pyrimidine binding domain-containing protein</fullName>
    </recommendedName>
</protein>
<feature type="domain" description="Pyruvate flavodoxin/ferredoxin oxidoreductase pyrimidine binding" evidence="2">
    <location>
        <begin position="15"/>
        <end position="48"/>
    </location>
</feature>
<dbReference type="EMBL" id="AP024086">
    <property type="protein sequence ID" value="BCL60269.1"/>
    <property type="molecule type" value="Genomic_DNA"/>
</dbReference>